<dbReference type="InterPro" id="IPR010730">
    <property type="entry name" value="HET"/>
</dbReference>
<dbReference type="EMBL" id="MU005579">
    <property type="protein sequence ID" value="KAF2685480.1"/>
    <property type="molecule type" value="Genomic_DNA"/>
</dbReference>
<name>A0A6G1J5J1_9PLEO</name>
<dbReference type="Proteomes" id="UP000799291">
    <property type="component" value="Unassembled WGS sequence"/>
</dbReference>
<evidence type="ECO:0000313" key="3">
    <source>
        <dbReference type="Proteomes" id="UP000799291"/>
    </source>
</evidence>
<organism evidence="2 3">
    <name type="scientific">Lentithecium fluviatile CBS 122367</name>
    <dbReference type="NCBI Taxonomy" id="1168545"/>
    <lineage>
        <taxon>Eukaryota</taxon>
        <taxon>Fungi</taxon>
        <taxon>Dikarya</taxon>
        <taxon>Ascomycota</taxon>
        <taxon>Pezizomycotina</taxon>
        <taxon>Dothideomycetes</taxon>
        <taxon>Pleosporomycetidae</taxon>
        <taxon>Pleosporales</taxon>
        <taxon>Massarineae</taxon>
        <taxon>Lentitheciaceae</taxon>
        <taxon>Lentithecium</taxon>
    </lineage>
</organism>
<dbReference type="PANTHER" id="PTHR24148">
    <property type="entry name" value="ANKYRIN REPEAT DOMAIN-CONTAINING PROTEIN 39 HOMOLOG-RELATED"/>
    <property type="match status" value="1"/>
</dbReference>
<protein>
    <submittedName>
        <fullName evidence="2">HET-domain-containing protein</fullName>
    </submittedName>
</protein>
<dbReference type="InterPro" id="IPR052895">
    <property type="entry name" value="HetReg/Transcr_Mod"/>
</dbReference>
<accession>A0A6G1J5J1</accession>
<reference evidence="2" key="1">
    <citation type="journal article" date="2020" name="Stud. Mycol.">
        <title>101 Dothideomycetes genomes: a test case for predicting lifestyles and emergence of pathogens.</title>
        <authorList>
            <person name="Haridas S."/>
            <person name="Albert R."/>
            <person name="Binder M."/>
            <person name="Bloem J."/>
            <person name="Labutti K."/>
            <person name="Salamov A."/>
            <person name="Andreopoulos B."/>
            <person name="Baker S."/>
            <person name="Barry K."/>
            <person name="Bills G."/>
            <person name="Bluhm B."/>
            <person name="Cannon C."/>
            <person name="Castanera R."/>
            <person name="Culley D."/>
            <person name="Daum C."/>
            <person name="Ezra D."/>
            <person name="Gonzalez J."/>
            <person name="Henrissat B."/>
            <person name="Kuo A."/>
            <person name="Liang C."/>
            <person name="Lipzen A."/>
            <person name="Lutzoni F."/>
            <person name="Magnuson J."/>
            <person name="Mondo S."/>
            <person name="Nolan M."/>
            <person name="Ohm R."/>
            <person name="Pangilinan J."/>
            <person name="Park H.-J."/>
            <person name="Ramirez L."/>
            <person name="Alfaro M."/>
            <person name="Sun H."/>
            <person name="Tritt A."/>
            <person name="Yoshinaga Y."/>
            <person name="Zwiers L.-H."/>
            <person name="Turgeon B."/>
            <person name="Goodwin S."/>
            <person name="Spatafora J."/>
            <person name="Crous P."/>
            <person name="Grigoriev I."/>
        </authorList>
    </citation>
    <scope>NUCLEOTIDE SEQUENCE</scope>
    <source>
        <strain evidence="2">CBS 122367</strain>
    </source>
</reference>
<sequence length="502" mass="56663">MAQAQPPSDLLGPSISSLQQAFPIQDDEIRIIDVLPGSSLDLIALECRVVSLHSDASFEALSYVWGDVHSKRTVDISGYSVEVTPILYTAFQHLRHPHKKRALWADQVCINQSDDVEKSHQVSLMRKIYKGCLQCVIWLGVIPSDKGFSTLDAGVALDFIHLLADERPFQSATADCEPPIFIVDSDPGQRARNAFRALIMGGNPWWSRVWTLQEASLPFAATLHWGPLTISLQTIETAALAMCSGRYFFGLLSKDKVGAEYNDLMNNFLYPVRGLSIARAGETPLNTLMRWRYRQATDPRDKVYGFVGLFRSNTLLRIPALRDVSYGLSPEVLLTNVGDRFRELLRHRYLRWNASKGVDVRIAASIDEWILHLCGVWIDDVEKTSEVYHLKVEDPVNDESLRSAILLSYHLVEEYQASRNSDLGADYVGGGTLKDAFWRTMLGNLIMEEMPKGVPKDHDMTDFEDLNVLQGTFLMFQNMYTSKLRNPSVNNQSSQFREPESN</sequence>
<gene>
    <name evidence="2" type="ORF">K458DRAFT_388354</name>
</gene>
<keyword evidence="3" id="KW-1185">Reference proteome</keyword>
<feature type="domain" description="Heterokaryon incompatibility" evidence="1">
    <location>
        <begin position="58"/>
        <end position="214"/>
    </location>
</feature>
<dbReference type="PANTHER" id="PTHR24148:SF82">
    <property type="entry name" value="HETEROKARYON INCOMPATIBILITY DOMAIN-CONTAINING PROTEIN"/>
    <property type="match status" value="1"/>
</dbReference>
<dbReference type="OrthoDB" id="3557394at2759"/>
<evidence type="ECO:0000259" key="1">
    <source>
        <dbReference type="Pfam" id="PF06985"/>
    </source>
</evidence>
<evidence type="ECO:0000313" key="2">
    <source>
        <dbReference type="EMBL" id="KAF2685480.1"/>
    </source>
</evidence>
<proteinExistence type="predicted"/>
<dbReference type="Pfam" id="PF06985">
    <property type="entry name" value="HET"/>
    <property type="match status" value="1"/>
</dbReference>
<dbReference type="AlphaFoldDB" id="A0A6G1J5J1"/>